<dbReference type="RefSeq" id="WP_353640788.1">
    <property type="nucleotide sequence ID" value="NZ_CP159253.1"/>
</dbReference>
<sequence>MTEDERIRDLRPSFGLLDAKRIARRERLEAEIEQAGTIDDIKAVLRLMMEKR</sequence>
<gene>
    <name evidence="1" type="ORF">ABVK50_15095</name>
</gene>
<proteinExistence type="predicted"/>
<accession>A0AAU8CIY0</accession>
<evidence type="ECO:0000313" key="1">
    <source>
        <dbReference type="EMBL" id="XCG46644.1"/>
    </source>
</evidence>
<protein>
    <submittedName>
        <fullName evidence="1">Uncharacterized protein</fullName>
    </submittedName>
</protein>
<dbReference type="AlphaFoldDB" id="A0AAU8CIY0"/>
<name>A0AAU8CIY0_9HYPH</name>
<dbReference type="EMBL" id="CP159253">
    <property type="protein sequence ID" value="XCG46644.1"/>
    <property type="molecule type" value="Genomic_DNA"/>
</dbReference>
<reference evidence="1" key="1">
    <citation type="submission" date="2024-06" db="EMBL/GenBank/DDBJ databases">
        <title>Mesorhizobium karijinii sp. nov., a symbiont of the iconic Swainsona formosa from arid Australia.</title>
        <authorList>
            <person name="Hill Y.J."/>
            <person name="Watkin E.L.J."/>
            <person name="O'Hara G.W."/>
            <person name="Terpolilli J."/>
            <person name="Tye M.L."/>
            <person name="Kohlmeier M.G."/>
        </authorList>
    </citation>
    <scope>NUCLEOTIDE SEQUENCE</scope>
    <source>
        <strain evidence="1">WSM2240</strain>
    </source>
</reference>
<organism evidence="1">
    <name type="scientific">Mesorhizobium sp. WSM2240</name>
    <dbReference type="NCBI Taxonomy" id="3228851"/>
    <lineage>
        <taxon>Bacteria</taxon>
        <taxon>Pseudomonadati</taxon>
        <taxon>Pseudomonadota</taxon>
        <taxon>Alphaproteobacteria</taxon>
        <taxon>Hyphomicrobiales</taxon>
        <taxon>Phyllobacteriaceae</taxon>
        <taxon>Mesorhizobium</taxon>
    </lineage>
</organism>